<dbReference type="AlphaFoldDB" id="A0A940DF46"/>
<gene>
    <name evidence="1" type="ORF">IAC77_03735</name>
</gene>
<dbReference type="Proteomes" id="UP000721442">
    <property type="component" value="Unassembled WGS sequence"/>
</dbReference>
<proteinExistence type="predicted"/>
<accession>A0A940DF46</accession>
<evidence type="ECO:0000313" key="1">
    <source>
        <dbReference type="EMBL" id="MBO8407540.1"/>
    </source>
</evidence>
<evidence type="ECO:0000313" key="2">
    <source>
        <dbReference type="Proteomes" id="UP000721442"/>
    </source>
</evidence>
<name>A0A940DF46_9PROT</name>
<reference evidence="1" key="2">
    <citation type="journal article" date="2021" name="PeerJ">
        <title>Extensive microbial diversity within the chicken gut microbiome revealed by metagenomics and culture.</title>
        <authorList>
            <person name="Gilroy R."/>
            <person name="Ravi A."/>
            <person name="Getino M."/>
            <person name="Pursley I."/>
            <person name="Horton D.L."/>
            <person name="Alikhan N.F."/>
            <person name="Baker D."/>
            <person name="Gharbi K."/>
            <person name="Hall N."/>
            <person name="Watson M."/>
            <person name="Adriaenssens E.M."/>
            <person name="Foster-Nyarko E."/>
            <person name="Jarju S."/>
            <person name="Secka A."/>
            <person name="Antonio M."/>
            <person name="Oren A."/>
            <person name="Chaudhuri R.R."/>
            <person name="La Ragione R."/>
            <person name="Hildebrand F."/>
            <person name="Pallen M.J."/>
        </authorList>
    </citation>
    <scope>NUCLEOTIDE SEQUENCE</scope>
    <source>
        <strain evidence="1">B1-16210</strain>
    </source>
</reference>
<protein>
    <submittedName>
        <fullName evidence="1">Uncharacterized protein</fullName>
    </submittedName>
</protein>
<dbReference type="EMBL" id="JADINE010000045">
    <property type="protein sequence ID" value="MBO8407540.1"/>
    <property type="molecule type" value="Genomic_DNA"/>
</dbReference>
<reference evidence="1" key="1">
    <citation type="submission" date="2020-10" db="EMBL/GenBank/DDBJ databases">
        <authorList>
            <person name="Gilroy R."/>
        </authorList>
    </citation>
    <scope>NUCLEOTIDE SEQUENCE</scope>
    <source>
        <strain evidence="1">B1-16210</strain>
    </source>
</reference>
<organism evidence="1 2">
    <name type="scientific">Candidatus Enterousia excrementavium</name>
    <dbReference type="NCBI Taxonomy" id="2840789"/>
    <lineage>
        <taxon>Bacteria</taxon>
        <taxon>Pseudomonadati</taxon>
        <taxon>Pseudomonadota</taxon>
        <taxon>Alphaproteobacteria</taxon>
        <taxon>Candidatus Enterousia</taxon>
    </lineage>
</organism>
<sequence length="173" mass="19207">MRTKIDLCTMALLKLGEKPIQTLTDDTPAAQLSRTLFDSVVDMLLALHPWHFATASFELVKNQDGNFLIPSECLRILKCGGEITGNQIIAPTDKISIVTIVRKSPDQFPSYFASLVATKLAMEFCIPLIGDQNVFKMLAALYETELQSAKFIDSTSSSARKSIEDFSLINVRF</sequence>
<comment type="caution">
    <text evidence="1">The sequence shown here is derived from an EMBL/GenBank/DDBJ whole genome shotgun (WGS) entry which is preliminary data.</text>
</comment>